<protein>
    <recommendedName>
        <fullName evidence="1">Tyrosine-protein phosphatase domain-containing protein</fullName>
    </recommendedName>
</protein>
<dbReference type="Proteomes" id="UP001153954">
    <property type="component" value="Unassembled WGS sequence"/>
</dbReference>
<dbReference type="AlphaFoldDB" id="A0AAU9TQW7"/>
<accession>A0AAU9TQW7</accession>
<dbReference type="PRINTS" id="PR00700">
    <property type="entry name" value="PRTYPHPHTASE"/>
</dbReference>
<gene>
    <name evidence="2" type="ORF">EEDITHA_LOCUS4466</name>
</gene>
<evidence type="ECO:0000313" key="3">
    <source>
        <dbReference type="Proteomes" id="UP001153954"/>
    </source>
</evidence>
<dbReference type="PANTHER" id="PTHR19134">
    <property type="entry name" value="RECEPTOR-TYPE TYROSINE-PROTEIN PHOSPHATASE"/>
    <property type="match status" value="1"/>
</dbReference>
<feature type="domain" description="Tyrosine-protein phosphatase" evidence="1">
    <location>
        <begin position="48"/>
        <end position="116"/>
    </location>
</feature>
<dbReference type="PANTHER" id="PTHR19134:SF449">
    <property type="entry name" value="TYROSINE-PROTEIN PHOSPHATASE 1"/>
    <property type="match status" value="1"/>
</dbReference>
<evidence type="ECO:0000313" key="2">
    <source>
        <dbReference type="EMBL" id="CAH2088293.1"/>
    </source>
</evidence>
<dbReference type="EMBL" id="CAKOGL010000007">
    <property type="protein sequence ID" value="CAH2088293.1"/>
    <property type="molecule type" value="Genomic_DNA"/>
</dbReference>
<sequence length="116" mass="13388">MAAISSAIYKVSDYVSRSADPSYCEMIYQEHYSIINLPIVDTCVNFFLPCNENKNRSADYPCWDISRVVLKSNNNSDYIHANYIAGFDMSVKFIATQEPMPGTFNDFWNMIWQENS</sequence>
<proteinExistence type="predicted"/>
<evidence type="ECO:0000259" key="1">
    <source>
        <dbReference type="PROSITE" id="PS50055"/>
    </source>
</evidence>
<reference evidence="2" key="1">
    <citation type="submission" date="2022-03" db="EMBL/GenBank/DDBJ databases">
        <authorList>
            <person name="Tunstrom K."/>
        </authorList>
    </citation>
    <scope>NUCLEOTIDE SEQUENCE</scope>
</reference>
<dbReference type="Gene3D" id="3.90.190.10">
    <property type="entry name" value="Protein tyrosine phosphatase superfamily"/>
    <property type="match status" value="1"/>
</dbReference>
<dbReference type="GO" id="GO:0004725">
    <property type="term" value="F:protein tyrosine phosphatase activity"/>
    <property type="evidence" value="ECO:0007669"/>
    <property type="project" value="InterPro"/>
</dbReference>
<dbReference type="PROSITE" id="PS50055">
    <property type="entry name" value="TYR_PHOSPHATASE_PTP"/>
    <property type="match status" value="1"/>
</dbReference>
<keyword evidence="3" id="KW-1185">Reference proteome</keyword>
<dbReference type="SUPFAM" id="SSF52799">
    <property type="entry name" value="(Phosphotyrosine protein) phosphatases II"/>
    <property type="match status" value="1"/>
</dbReference>
<dbReference type="InterPro" id="IPR029021">
    <property type="entry name" value="Prot-tyrosine_phosphatase-like"/>
</dbReference>
<dbReference type="Pfam" id="PF00102">
    <property type="entry name" value="Y_phosphatase"/>
    <property type="match status" value="1"/>
</dbReference>
<organism evidence="2 3">
    <name type="scientific">Euphydryas editha</name>
    <name type="common">Edith's checkerspot</name>
    <dbReference type="NCBI Taxonomy" id="104508"/>
    <lineage>
        <taxon>Eukaryota</taxon>
        <taxon>Metazoa</taxon>
        <taxon>Ecdysozoa</taxon>
        <taxon>Arthropoda</taxon>
        <taxon>Hexapoda</taxon>
        <taxon>Insecta</taxon>
        <taxon>Pterygota</taxon>
        <taxon>Neoptera</taxon>
        <taxon>Endopterygota</taxon>
        <taxon>Lepidoptera</taxon>
        <taxon>Glossata</taxon>
        <taxon>Ditrysia</taxon>
        <taxon>Papilionoidea</taxon>
        <taxon>Nymphalidae</taxon>
        <taxon>Nymphalinae</taxon>
        <taxon>Euphydryas</taxon>
    </lineage>
</organism>
<dbReference type="InterPro" id="IPR000242">
    <property type="entry name" value="PTP_cat"/>
</dbReference>
<comment type="caution">
    <text evidence="2">The sequence shown here is derived from an EMBL/GenBank/DDBJ whole genome shotgun (WGS) entry which is preliminary data.</text>
</comment>
<dbReference type="InterPro" id="IPR050348">
    <property type="entry name" value="Protein-Tyr_Phosphatase"/>
</dbReference>
<name>A0AAU9TQW7_EUPED</name>